<dbReference type="InterPro" id="IPR023393">
    <property type="entry name" value="START-like_dom_sf"/>
</dbReference>
<dbReference type="Gene3D" id="3.30.530.20">
    <property type="match status" value="1"/>
</dbReference>
<evidence type="ECO:0000313" key="2">
    <source>
        <dbReference type="Proteomes" id="UP000252698"/>
    </source>
</evidence>
<proteinExistence type="predicted"/>
<gene>
    <name evidence="1" type="ORF">C5746_08125</name>
</gene>
<accession>A0A2Z5J9E8</accession>
<dbReference type="KEGG" id="sata:C5746_08125"/>
<evidence type="ECO:0000313" key="1">
    <source>
        <dbReference type="EMBL" id="AXE76884.1"/>
    </source>
</evidence>
<dbReference type="EMBL" id="CP027306">
    <property type="protein sequence ID" value="AXE76884.1"/>
    <property type="molecule type" value="Genomic_DNA"/>
</dbReference>
<reference evidence="1 2" key="1">
    <citation type="journal article" date="2018" name="Front. Microbiol.">
        <title>Genome Sequencing of Streptomyces atratus SCSIOZH16 and Activation Production of Nocardamine via Metabolic Engineering.</title>
        <authorList>
            <person name="Li Y."/>
            <person name="Zhang C."/>
            <person name="Liu C."/>
            <person name="Ju J."/>
            <person name="Ma J."/>
        </authorList>
    </citation>
    <scope>NUCLEOTIDE SEQUENCE [LARGE SCALE GENOMIC DNA]</scope>
    <source>
        <strain evidence="1 2">SCSIO_ZH16</strain>
    </source>
</reference>
<organism evidence="1 2">
    <name type="scientific">Streptomyces atratus</name>
    <dbReference type="NCBI Taxonomy" id="1893"/>
    <lineage>
        <taxon>Bacteria</taxon>
        <taxon>Bacillati</taxon>
        <taxon>Actinomycetota</taxon>
        <taxon>Actinomycetes</taxon>
        <taxon>Kitasatosporales</taxon>
        <taxon>Streptomycetaceae</taxon>
        <taxon>Streptomyces</taxon>
    </lineage>
</organism>
<dbReference type="InterPro" id="IPR019587">
    <property type="entry name" value="Polyketide_cyclase/dehydratase"/>
</dbReference>
<name>A0A2Z5J9E8_STRAR</name>
<dbReference type="Proteomes" id="UP000252698">
    <property type="component" value="Chromosome"/>
</dbReference>
<dbReference type="GeneID" id="95518462"/>
<protein>
    <submittedName>
        <fullName evidence="1">Polyketide cyclase</fullName>
    </submittedName>
</protein>
<dbReference type="RefSeq" id="WP_114243537.1">
    <property type="nucleotide sequence ID" value="NZ_BMRN01000005.1"/>
</dbReference>
<dbReference type="AlphaFoldDB" id="A0A2Z5J9E8"/>
<dbReference type="SUPFAM" id="SSF55961">
    <property type="entry name" value="Bet v1-like"/>
    <property type="match status" value="1"/>
</dbReference>
<sequence>MDWSHYRFVSIWDLPGKPDAVYEILGRADDYPRWWPQIREVTSVDGATGTTRIRSFLPYDLVMTVRERRRDPRARVLEATLSGDLDGWARWTVTAHGAGSRATYEQEVEVHRRLMRILAVPGRAVFRANHALMMRAGRRGLTARLEGV</sequence>
<dbReference type="Pfam" id="PF10604">
    <property type="entry name" value="Polyketide_cyc2"/>
    <property type="match status" value="1"/>
</dbReference>